<keyword evidence="1" id="KW-0732">Signal</keyword>
<comment type="caution">
    <text evidence="2">The sequence shown here is derived from an EMBL/GenBank/DDBJ whole genome shotgun (WGS) entry which is preliminary data.</text>
</comment>
<reference evidence="2 3" key="1">
    <citation type="journal article" date="2018" name="Front. Plant Sci.">
        <title>Red Clover (Trifolium pratense) and Zigzag Clover (T. medium) - A Picture of Genomic Similarities and Differences.</title>
        <authorList>
            <person name="Dluhosova J."/>
            <person name="Istvanek J."/>
            <person name="Nedelnik J."/>
            <person name="Repkova J."/>
        </authorList>
    </citation>
    <scope>NUCLEOTIDE SEQUENCE [LARGE SCALE GENOMIC DNA]</scope>
    <source>
        <strain evidence="3">cv. 10/8</strain>
        <tissue evidence="2">Leaf</tissue>
    </source>
</reference>
<feature type="signal peptide" evidence="1">
    <location>
        <begin position="1"/>
        <end position="25"/>
    </location>
</feature>
<dbReference type="Proteomes" id="UP000265520">
    <property type="component" value="Unassembled WGS sequence"/>
</dbReference>
<dbReference type="AlphaFoldDB" id="A0A392SP38"/>
<dbReference type="EMBL" id="LXQA010404945">
    <property type="protein sequence ID" value="MCI49690.1"/>
    <property type="molecule type" value="Genomic_DNA"/>
</dbReference>
<accession>A0A392SP38</accession>
<evidence type="ECO:0000313" key="3">
    <source>
        <dbReference type="Proteomes" id="UP000265520"/>
    </source>
</evidence>
<feature type="non-terminal residue" evidence="2">
    <location>
        <position position="42"/>
    </location>
</feature>
<organism evidence="2 3">
    <name type="scientific">Trifolium medium</name>
    <dbReference type="NCBI Taxonomy" id="97028"/>
    <lineage>
        <taxon>Eukaryota</taxon>
        <taxon>Viridiplantae</taxon>
        <taxon>Streptophyta</taxon>
        <taxon>Embryophyta</taxon>
        <taxon>Tracheophyta</taxon>
        <taxon>Spermatophyta</taxon>
        <taxon>Magnoliopsida</taxon>
        <taxon>eudicotyledons</taxon>
        <taxon>Gunneridae</taxon>
        <taxon>Pentapetalae</taxon>
        <taxon>rosids</taxon>
        <taxon>fabids</taxon>
        <taxon>Fabales</taxon>
        <taxon>Fabaceae</taxon>
        <taxon>Papilionoideae</taxon>
        <taxon>50 kb inversion clade</taxon>
        <taxon>NPAAA clade</taxon>
        <taxon>Hologalegina</taxon>
        <taxon>IRL clade</taxon>
        <taxon>Trifolieae</taxon>
        <taxon>Trifolium</taxon>
    </lineage>
</organism>
<feature type="chain" id="PRO_5017232374" evidence="1">
    <location>
        <begin position="26"/>
        <end position="42"/>
    </location>
</feature>
<name>A0A392SP38_9FABA</name>
<proteinExistence type="predicted"/>
<evidence type="ECO:0000256" key="1">
    <source>
        <dbReference type="SAM" id="SignalP"/>
    </source>
</evidence>
<evidence type="ECO:0000313" key="2">
    <source>
        <dbReference type="EMBL" id="MCI49690.1"/>
    </source>
</evidence>
<sequence length="42" mass="4506">MLVACRAYAVVRGAMLVHCLGLTTALGAGRQTCCAERRLEIQ</sequence>
<protein>
    <submittedName>
        <fullName evidence="2">Uncharacterized protein</fullName>
    </submittedName>
</protein>
<keyword evidence="3" id="KW-1185">Reference proteome</keyword>